<evidence type="ECO:0000256" key="1">
    <source>
        <dbReference type="ARBA" id="ARBA00004141"/>
    </source>
</evidence>
<feature type="transmembrane region" description="Helical" evidence="6">
    <location>
        <begin position="152"/>
        <end position="174"/>
    </location>
</feature>
<dbReference type="Pfam" id="PF02683">
    <property type="entry name" value="DsbD_TM"/>
    <property type="match status" value="1"/>
</dbReference>
<feature type="transmembrane region" description="Helical" evidence="6">
    <location>
        <begin position="46"/>
        <end position="70"/>
    </location>
</feature>
<evidence type="ECO:0000256" key="4">
    <source>
        <dbReference type="ARBA" id="ARBA00022989"/>
    </source>
</evidence>
<organism evidence="8 9">
    <name type="scientific">Deinococcus cellulosilyticus (strain DSM 18568 / NBRC 106333 / KACC 11606 / 5516J-15)</name>
    <dbReference type="NCBI Taxonomy" id="1223518"/>
    <lineage>
        <taxon>Bacteria</taxon>
        <taxon>Thermotogati</taxon>
        <taxon>Deinococcota</taxon>
        <taxon>Deinococci</taxon>
        <taxon>Deinococcales</taxon>
        <taxon>Deinococcaceae</taxon>
        <taxon>Deinococcus</taxon>
    </lineage>
</organism>
<sequence length="228" mass="24174">MAEPTTSLGVALFGGLVSFLSPCVLPLLPSYLGVLGGGQSPFKRALGFVLGFSLIFIMMGAGASLIGQFLNANRDWLNTLSGLLISFFGLVMLGIIRIPALMGDYRMGLGQASQYGPVALGAAFGLGWSPCIGPVLGGILTLATQGGSLKTGVLLLAMYALGLAIPFLVAALFWQRLNVRNLTRYTPYIEKIGGAVLLLLGILILTGKFTELSRFFLNVMPDWMVKLL</sequence>
<dbReference type="InterPro" id="IPR051790">
    <property type="entry name" value="Cytochrome_c-biogenesis_DsbD"/>
</dbReference>
<proteinExistence type="inferred from homology"/>
<gene>
    <name evidence="8" type="ORF">DC3_44750</name>
</gene>
<evidence type="ECO:0000256" key="5">
    <source>
        <dbReference type="ARBA" id="ARBA00023136"/>
    </source>
</evidence>
<evidence type="ECO:0000256" key="2">
    <source>
        <dbReference type="ARBA" id="ARBA00006143"/>
    </source>
</evidence>
<dbReference type="Proteomes" id="UP000321306">
    <property type="component" value="Unassembled WGS sequence"/>
</dbReference>
<keyword evidence="5 6" id="KW-0472">Membrane</keyword>
<keyword evidence="9" id="KW-1185">Reference proteome</keyword>
<dbReference type="OrthoDB" id="9803065at2"/>
<dbReference type="GO" id="GO:0017004">
    <property type="term" value="P:cytochrome complex assembly"/>
    <property type="evidence" value="ECO:0007669"/>
    <property type="project" value="InterPro"/>
</dbReference>
<evidence type="ECO:0000256" key="6">
    <source>
        <dbReference type="SAM" id="Phobius"/>
    </source>
</evidence>
<feature type="transmembrane region" description="Helical" evidence="6">
    <location>
        <begin position="117"/>
        <end position="140"/>
    </location>
</feature>
<evidence type="ECO:0000256" key="3">
    <source>
        <dbReference type="ARBA" id="ARBA00022692"/>
    </source>
</evidence>
<evidence type="ECO:0000313" key="8">
    <source>
        <dbReference type="EMBL" id="GEM48840.1"/>
    </source>
</evidence>
<feature type="transmembrane region" description="Helical" evidence="6">
    <location>
        <begin position="76"/>
        <end position="96"/>
    </location>
</feature>
<reference evidence="8 9" key="1">
    <citation type="submission" date="2019-07" db="EMBL/GenBank/DDBJ databases">
        <title>Whole genome shotgun sequence of Deinococcus cellulosilyticus NBRC 106333.</title>
        <authorList>
            <person name="Hosoyama A."/>
            <person name="Uohara A."/>
            <person name="Ohji S."/>
            <person name="Ichikawa N."/>
        </authorList>
    </citation>
    <scope>NUCLEOTIDE SEQUENCE [LARGE SCALE GENOMIC DNA]</scope>
    <source>
        <strain evidence="8 9">NBRC 106333</strain>
    </source>
</reference>
<dbReference type="GO" id="GO:0016020">
    <property type="term" value="C:membrane"/>
    <property type="evidence" value="ECO:0007669"/>
    <property type="project" value="UniProtKB-SubCell"/>
</dbReference>
<keyword evidence="4 6" id="KW-1133">Transmembrane helix</keyword>
<dbReference type="PANTHER" id="PTHR31272:SF4">
    <property type="entry name" value="CYTOCHROME C-TYPE BIOGENESIS PROTEIN HI_1454-RELATED"/>
    <property type="match status" value="1"/>
</dbReference>
<feature type="transmembrane region" description="Helical" evidence="6">
    <location>
        <begin position="12"/>
        <end position="34"/>
    </location>
</feature>
<comment type="subcellular location">
    <subcellularLocation>
        <location evidence="1">Membrane</location>
        <topology evidence="1">Multi-pass membrane protein</topology>
    </subcellularLocation>
</comment>
<feature type="transmembrane region" description="Helical" evidence="6">
    <location>
        <begin position="195"/>
        <end position="217"/>
    </location>
</feature>
<feature type="domain" description="Cytochrome C biogenesis protein transmembrane" evidence="7">
    <location>
        <begin position="9"/>
        <end position="204"/>
    </location>
</feature>
<accession>A0A511N7N3</accession>
<dbReference type="InterPro" id="IPR003834">
    <property type="entry name" value="Cyt_c_assmbl_TM_dom"/>
</dbReference>
<comment type="similarity">
    <text evidence="2">Belongs to the DsbD family.</text>
</comment>
<name>A0A511N7N3_DEIC1</name>
<evidence type="ECO:0000313" key="9">
    <source>
        <dbReference type="Proteomes" id="UP000321306"/>
    </source>
</evidence>
<comment type="caution">
    <text evidence="8">The sequence shown here is derived from an EMBL/GenBank/DDBJ whole genome shotgun (WGS) entry which is preliminary data.</text>
</comment>
<dbReference type="EMBL" id="BJXB01000025">
    <property type="protein sequence ID" value="GEM48840.1"/>
    <property type="molecule type" value="Genomic_DNA"/>
</dbReference>
<dbReference type="RefSeq" id="WP_146888288.1">
    <property type="nucleotide sequence ID" value="NZ_BJXB01000025.1"/>
</dbReference>
<keyword evidence="3 6" id="KW-0812">Transmembrane</keyword>
<dbReference type="AlphaFoldDB" id="A0A511N7N3"/>
<dbReference type="PANTHER" id="PTHR31272">
    <property type="entry name" value="CYTOCHROME C-TYPE BIOGENESIS PROTEIN HI_1454-RELATED"/>
    <property type="match status" value="1"/>
</dbReference>
<evidence type="ECO:0000259" key="7">
    <source>
        <dbReference type="Pfam" id="PF02683"/>
    </source>
</evidence>
<protein>
    <submittedName>
        <fullName evidence="8">Cytochrome C biogenesis protein CcdA</fullName>
    </submittedName>
</protein>